<dbReference type="RefSeq" id="WP_105219831.1">
    <property type="nucleotide sequence ID" value="NZ_CAWNSU010000047.1"/>
</dbReference>
<evidence type="ECO:0000259" key="1">
    <source>
        <dbReference type="Pfam" id="PF19247"/>
    </source>
</evidence>
<feature type="domain" description="DUF5895" evidence="1">
    <location>
        <begin position="12"/>
        <end position="163"/>
    </location>
</feature>
<sequence length="294" mass="32808">MVSAVIHAPSFDFDDDKFKAPASEVLPWCQMINPQWGENGLKPYGLAITQENANLVGFTPDENWQQVEYTFGSGEIVQLFITTTPQLLVLHRGPVCIKDRTTNTTLGRLVDHYDAFTSEKLKYKTFTRYLVFLVGKNQKLLHHSPLRLTLSGAAGASFSTAFRTSKNGQVTSGFTLELEKAYAAFRQQPLTAKSGLFHAHGVFCPTITSEERGVASNKALVAVTVDYKHPTAENLVDYLIPINSEASTVICHTFETYKDFAKEQPKLEVAAIPEIEEANEPERFDEYDFDAAPY</sequence>
<evidence type="ECO:0000313" key="2">
    <source>
        <dbReference type="EMBL" id="MUL37757.1"/>
    </source>
</evidence>
<evidence type="ECO:0000313" key="3">
    <source>
        <dbReference type="Proteomes" id="UP000441797"/>
    </source>
</evidence>
<proteinExistence type="predicted"/>
<dbReference type="Pfam" id="PF19247">
    <property type="entry name" value="DUF5895"/>
    <property type="match status" value="1"/>
</dbReference>
<accession>A0A6N8G068</accession>
<gene>
    <name evidence="2" type="ORF">BWI75_15835</name>
</gene>
<name>A0A6N8G068_9CHRO</name>
<comment type="caution">
    <text evidence="2">The sequence shown here is derived from an EMBL/GenBank/DDBJ whole genome shotgun (WGS) entry which is preliminary data.</text>
</comment>
<dbReference type="Proteomes" id="UP000441797">
    <property type="component" value="Unassembled WGS sequence"/>
</dbReference>
<protein>
    <recommendedName>
        <fullName evidence="1">DUF5895 domain-containing protein</fullName>
    </recommendedName>
</protein>
<organism evidence="2 3">
    <name type="scientific">Gloeocapsopsis dulcis AAB1 = 1H9</name>
    <dbReference type="NCBI Taxonomy" id="1433147"/>
    <lineage>
        <taxon>Bacteria</taxon>
        <taxon>Bacillati</taxon>
        <taxon>Cyanobacteriota</taxon>
        <taxon>Cyanophyceae</taxon>
        <taxon>Oscillatoriophycideae</taxon>
        <taxon>Chroococcales</taxon>
        <taxon>Chroococcaceae</taxon>
        <taxon>Gloeocapsopsis</taxon>
        <taxon>Gloeocapsopsis dulcis</taxon>
    </lineage>
</organism>
<dbReference type="AlphaFoldDB" id="A0A6N8G068"/>
<keyword evidence="3" id="KW-1185">Reference proteome</keyword>
<reference evidence="2 3" key="1">
    <citation type="journal article" date="2019" name="Front. Microbiol.">
        <title>Genomic Features for Desiccation Tolerance and Sugar Biosynthesis in the Extremophile Gloeocapsopsis sp. UTEX B3054.</title>
        <authorList>
            <person name="Urrejola C."/>
            <person name="Alcorta J."/>
            <person name="Salas L."/>
            <person name="Vasquez M."/>
            <person name="Polz M.F."/>
            <person name="Vicuna R."/>
            <person name="Diez B."/>
        </authorList>
    </citation>
    <scope>NUCLEOTIDE SEQUENCE [LARGE SCALE GENOMIC DNA]</scope>
    <source>
        <strain evidence="2 3">1H9</strain>
    </source>
</reference>
<dbReference type="InterPro" id="IPR045414">
    <property type="entry name" value="DUF5895"/>
</dbReference>
<dbReference type="EMBL" id="NAPY01000026">
    <property type="protein sequence ID" value="MUL37757.1"/>
    <property type="molecule type" value="Genomic_DNA"/>
</dbReference>
<dbReference type="OrthoDB" id="504903at2"/>